<protein>
    <submittedName>
        <fullName evidence="1">Uncharacterized protein</fullName>
    </submittedName>
</protein>
<name>A0A6C0JTD9_9ZZZZ</name>
<dbReference type="AlphaFoldDB" id="A0A6C0JTD9"/>
<evidence type="ECO:0000313" key="1">
    <source>
        <dbReference type="EMBL" id="QHU07697.1"/>
    </source>
</evidence>
<reference evidence="1" key="1">
    <citation type="journal article" date="2020" name="Nature">
        <title>Giant virus diversity and host interactions through global metagenomics.</title>
        <authorList>
            <person name="Schulz F."/>
            <person name="Roux S."/>
            <person name="Paez-Espino D."/>
            <person name="Jungbluth S."/>
            <person name="Walsh D.A."/>
            <person name="Denef V.J."/>
            <person name="McMahon K.D."/>
            <person name="Konstantinidis K.T."/>
            <person name="Eloe-Fadrosh E.A."/>
            <person name="Kyrpides N.C."/>
            <person name="Woyke T."/>
        </authorList>
    </citation>
    <scope>NUCLEOTIDE SEQUENCE</scope>
    <source>
        <strain evidence="1">GVMAG-S-1041349-163</strain>
    </source>
</reference>
<dbReference type="EMBL" id="MN740685">
    <property type="protein sequence ID" value="QHU07697.1"/>
    <property type="molecule type" value="Genomic_DNA"/>
</dbReference>
<organism evidence="1">
    <name type="scientific">viral metagenome</name>
    <dbReference type="NCBI Taxonomy" id="1070528"/>
    <lineage>
        <taxon>unclassified sequences</taxon>
        <taxon>metagenomes</taxon>
        <taxon>organismal metagenomes</taxon>
    </lineage>
</organism>
<proteinExistence type="predicted"/>
<sequence length="140" mass="16794">MFRTFFTIIKKAASLFGYKFDSNMIRINFCTTLNVDIKIVNTPEQIQLDTKRDPYFLYEDEMILWFIKRKQKEAELKASRGVSSDKQKKDPFFEKEFEESPQYLPRIELSVQLSIGISIYIENFSFKEFKWRSIWNLCVS</sequence>
<accession>A0A6C0JTD9</accession>